<feature type="compositionally biased region" description="Polar residues" evidence="1">
    <location>
        <begin position="92"/>
        <end position="107"/>
    </location>
</feature>
<dbReference type="OrthoDB" id="5337545at2759"/>
<organism evidence="2 3">
    <name type="scientific">Fusarium beomiforme</name>
    <dbReference type="NCBI Taxonomy" id="44412"/>
    <lineage>
        <taxon>Eukaryota</taxon>
        <taxon>Fungi</taxon>
        <taxon>Dikarya</taxon>
        <taxon>Ascomycota</taxon>
        <taxon>Pezizomycotina</taxon>
        <taxon>Sordariomycetes</taxon>
        <taxon>Hypocreomycetidae</taxon>
        <taxon>Hypocreales</taxon>
        <taxon>Nectriaceae</taxon>
        <taxon>Fusarium</taxon>
        <taxon>Fusarium burgessii species complex</taxon>
    </lineage>
</organism>
<dbReference type="EMBL" id="PVQB02001036">
    <property type="protein sequence ID" value="KAF4332585.1"/>
    <property type="molecule type" value="Genomic_DNA"/>
</dbReference>
<reference evidence="2" key="2">
    <citation type="submission" date="2020-02" db="EMBL/GenBank/DDBJ databases">
        <title>Identification and distribution of gene clusters putatively required for synthesis of sphingolipid metabolism inhibitors in phylogenetically diverse species of the filamentous fungus Fusarium.</title>
        <authorList>
            <person name="Kim H.-S."/>
            <person name="Busman M."/>
            <person name="Brown D.W."/>
            <person name="Divon H."/>
            <person name="Uhlig S."/>
            <person name="Proctor R.H."/>
        </authorList>
    </citation>
    <scope>NUCLEOTIDE SEQUENCE</scope>
    <source>
        <strain evidence="2">NRRL 25174</strain>
    </source>
</reference>
<evidence type="ECO:0000313" key="3">
    <source>
        <dbReference type="Proteomes" id="UP000730481"/>
    </source>
</evidence>
<dbReference type="AlphaFoldDB" id="A0A9P5A5D2"/>
<accession>A0A9P5A5D2</accession>
<evidence type="ECO:0000313" key="2">
    <source>
        <dbReference type="EMBL" id="KAF4332585.1"/>
    </source>
</evidence>
<reference evidence="2" key="1">
    <citation type="journal article" date="2017" name="Mycologia">
        <title>Fusarium algeriense, sp. nov., a novel toxigenic crown rot pathogen of durum wheat from Algeria is nested in the Fusarium burgessii species complex.</title>
        <authorList>
            <person name="Laraba I."/>
            <person name="Keddad A."/>
            <person name="Boureghda H."/>
            <person name="Abdallah N."/>
            <person name="Vaughan M.M."/>
            <person name="Proctor R.H."/>
            <person name="Busman M."/>
            <person name="O'Donnell K."/>
        </authorList>
    </citation>
    <scope>NUCLEOTIDE SEQUENCE</scope>
    <source>
        <strain evidence="2">NRRL 25174</strain>
    </source>
</reference>
<dbReference type="Proteomes" id="UP000730481">
    <property type="component" value="Unassembled WGS sequence"/>
</dbReference>
<name>A0A9P5A5D2_9HYPO</name>
<gene>
    <name evidence="2" type="ORF">FBEOM_13632</name>
</gene>
<protein>
    <submittedName>
        <fullName evidence="2">Uncharacterized protein</fullName>
    </submittedName>
</protein>
<proteinExistence type="predicted"/>
<keyword evidence="3" id="KW-1185">Reference proteome</keyword>
<comment type="caution">
    <text evidence="2">The sequence shown here is derived from an EMBL/GenBank/DDBJ whole genome shotgun (WGS) entry which is preliminary data.</text>
</comment>
<sequence>MNNDNSQPPRAHQEKDTSSNSKGKAKGDGIGHSDSITTRLQASGRLALNAFGSGPDISGQRPGGKASSSGSSNIGRTSSSNTGEASSHRLRSTAQGESLRSQTNLDSGASAQAFNDFFSADSTLEVEDASEYGKLPNQSHDESPVPSAVREQEKMDGAAVVDLLDGPSDELDTVLLGAQDLDAEDEGLTSEAAAKLRETLFPAGSVSPRSCWDDLLNFNPEFLYQSGPEADFERQMHFGTTNAEEARKSYIDQWEKVLNGYTEHVWGDLEPLIADARREVEESRTRGSEAASETKALDRLRQILGHVRGF</sequence>
<feature type="region of interest" description="Disordered" evidence="1">
    <location>
        <begin position="1"/>
        <end position="107"/>
    </location>
</feature>
<feature type="compositionally biased region" description="Low complexity" evidence="1">
    <location>
        <begin position="63"/>
        <end position="83"/>
    </location>
</feature>
<evidence type="ECO:0000256" key="1">
    <source>
        <dbReference type="SAM" id="MobiDB-lite"/>
    </source>
</evidence>
<feature type="region of interest" description="Disordered" evidence="1">
    <location>
        <begin position="128"/>
        <end position="156"/>
    </location>
</feature>